<dbReference type="AlphaFoldDB" id="A0A6S6TYW2"/>
<reference evidence="1" key="1">
    <citation type="submission" date="2020-01" db="EMBL/GenBank/DDBJ databases">
        <authorList>
            <person name="Meier V. D."/>
            <person name="Meier V D."/>
        </authorList>
    </citation>
    <scope>NUCLEOTIDE SEQUENCE</scope>
    <source>
        <strain evidence="1">HLG_WM_MAG_09</strain>
    </source>
</reference>
<dbReference type="EMBL" id="CACVAT010000375">
    <property type="protein sequence ID" value="CAA6823307.1"/>
    <property type="molecule type" value="Genomic_DNA"/>
</dbReference>
<name>A0A6S6TYW2_9GAMM</name>
<protein>
    <submittedName>
        <fullName evidence="1">Uncharacterized protein</fullName>
    </submittedName>
</protein>
<sequence>MRVEGVMLMMVAGLSIDTNNAENAGRKVLIANAVKPLPNPPLIKGGHSTVPFSRTNKPAKSKLLVRDRSFRSLLPLLHTRVRLPSLIREGLGMGLTVAQSIDDLILVEVVDGV</sequence>
<gene>
    <name evidence="1" type="ORF">HELGO_WM16618</name>
</gene>
<evidence type="ECO:0000313" key="1">
    <source>
        <dbReference type="EMBL" id="CAA6823307.1"/>
    </source>
</evidence>
<accession>A0A6S6TYW2</accession>
<organism evidence="1">
    <name type="scientific">uncultured Thiotrichaceae bacterium</name>
    <dbReference type="NCBI Taxonomy" id="298394"/>
    <lineage>
        <taxon>Bacteria</taxon>
        <taxon>Pseudomonadati</taxon>
        <taxon>Pseudomonadota</taxon>
        <taxon>Gammaproteobacteria</taxon>
        <taxon>Thiotrichales</taxon>
        <taxon>Thiotrichaceae</taxon>
        <taxon>environmental samples</taxon>
    </lineage>
</organism>
<proteinExistence type="predicted"/>